<evidence type="ECO:0000313" key="6">
    <source>
        <dbReference type="Proteomes" id="UP001485043"/>
    </source>
</evidence>
<dbReference type="EC" id="3.2.1.28" evidence="4"/>
<dbReference type="AlphaFoldDB" id="A0AAW1T6C5"/>
<accession>A0AAW1T6C5</accession>
<comment type="caution">
    <text evidence="5">The sequence shown here is derived from an EMBL/GenBank/DDBJ whole genome shotgun (WGS) entry which is preliminary data.</text>
</comment>
<organism evidence="5 6">
    <name type="scientific">Apatococcus fuscideae</name>
    <dbReference type="NCBI Taxonomy" id="2026836"/>
    <lineage>
        <taxon>Eukaryota</taxon>
        <taxon>Viridiplantae</taxon>
        <taxon>Chlorophyta</taxon>
        <taxon>core chlorophytes</taxon>
        <taxon>Trebouxiophyceae</taxon>
        <taxon>Chlorellales</taxon>
        <taxon>Chlorellaceae</taxon>
        <taxon>Apatococcus</taxon>
    </lineage>
</organism>
<dbReference type="InterPro" id="IPR018232">
    <property type="entry name" value="Glyco_hydro_37_CS"/>
</dbReference>
<dbReference type="InterPro" id="IPR012341">
    <property type="entry name" value="6hp_glycosidase-like_sf"/>
</dbReference>
<protein>
    <recommendedName>
        <fullName evidence="4">Trehalase</fullName>
        <ecNumber evidence="4">3.2.1.28</ecNumber>
    </recommendedName>
    <alternativeName>
        <fullName evidence="4">Alpha-trehalose glucohydrolase</fullName>
    </alternativeName>
</protein>
<name>A0AAW1T6C5_9CHLO</name>
<dbReference type="Proteomes" id="UP001485043">
    <property type="component" value="Unassembled WGS sequence"/>
</dbReference>
<dbReference type="PANTHER" id="PTHR23403">
    <property type="entry name" value="TREHALASE"/>
    <property type="match status" value="1"/>
</dbReference>
<dbReference type="GO" id="GO:0005993">
    <property type="term" value="P:trehalose catabolic process"/>
    <property type="evidence" value="ECO:0007669"/>
    <property type="project" value="TreeGrafter"/>
</dbReference>
<dbReference type="PANTHER" id="PTHR23403:SF1">
    <property type="entry name" value="TREHALASE"/>
    <property type="match status" value="1"/>
</dbReference>
<comment type="similarity">
    <text evidence="1 4">Belongs to the glycosyl hydrolase 37 family.</text>
</comment>
<evidence type="ECO:0000256" key="3">
    <source>
        <dbReference type="ARBA" id="ARBA00023295"/>
    </source>
</evidence>
<dbReference type="GO" id="GO:0004555">
    <property type="term" value="F:alpha,alpha-trehalase activity"/>
    <property type="evidence" value="ECO:0007669"/>
    <property type="project" value="UniProtKB-EC"/>
</dbReference>
<dbReference type="SUPFAM" id="SSF48208">
    <property type="entry name" value="Six-hairpin glycosidases"/>
    <property type="match status" value="1"/>
</dbReference>
<evidence type="ECO:0000256" key="4">
    <source>
        <dbReference type="RuleBase" id="RU361180"/>
    </source>
</evidence>
<evidence type="ECO:0000256" key="2">
    <source>
        <dbReference type="ARBA" id="ARBA00022801"/>
    </source>
</evidence>
<keyword evidence="3 4" id="KW-0326">Glycosidase</keyword>
<evidence type="ECO:0000313" key="5">
    <source>
        <dbReference type="EMBL" id="KAK9864369.1"/>
    </source>
</evidence>
<proteinExistence type="inferred from homology"/>
<dbReference type="EMBL" id="JALJOV010000362">
    <property type="protein sequence ID" value="KAK9864369.1"/>
    <property type="molecule type" value="Genomic_DNA"/>
</dbReference>
<dbReference type="Gene3D" id="1.50.10.10">
    <property type="match status" value="1"/>
</dbReference>
<keyword evidence="6" id="KW-1185">Reference proteome</keyword>
<dbReference type="InterPro" id="IPR008928">
    <property type="entry name" value="6-hairpin_glycosidase_sf"/>
</dbReference>
<dbReference type="PRINTS" id="PR00744">
    <property type="entry name" value="GLHYDRLASE37"/>
</dbReference>
<sequence>MGCRNLGETRATQKMWLEGEFLSTLQLSGLFNDSKIFVDMPLLTAPQVILKAFDRLPRNTSGLVDKHVLSSFLSKFFSAPGSDLHVWSPEDFHPDEPENFLPHVADPAIREWAGAVRLLWAKLSRVESGSVRQAPDQHSLLPLPQHFVVAGDRFREEYYWDSYWIVQGLLICGLVDTAKAQVQNLIFLLQAHGHVPNGARKYYLNRSQPPLLSRMVKSVYAVTQDQAFLQQALQALQQEHAYWTITKKGVQVKAQDGTIHSLSRYYADWTAPRPEGFREDHELGQNLSADAAAALYRNIASAAESGMDFSTRWCVEGSQDMAQLQTTSIIPVELNAYLYDMERNLASFAKELGDAPAAARFSAAAAARAAAIRSLMWNPDACHWHNLVIDDASQTPMTASPQAVVHISNYLPLWVGLSEPHRRNASSIIRSLLSSGLIQQHGIATSIYRSGQQWDFPNAWAPMQDMIVEGLQLYGGEEGAALAAALAQVWLESIYAGYQETGLMVEKYDATELGLAGSGGEYTVQQGFGWTNGVMFKFLDMFGWKPSAASNLPQATLPV</sequence>
<evidence type="ECO:0000256" key="1">
    <source>
        <dbReference type="ARBA" id="ARBA00005615"/>
    </source>
</evidence>
<dbReference type="Pfam" id="PF01204">
    <property type="entry name" value="Trehalase"/>
    <property type="match status" value="1"/>
</dbReference>
<dbReference type="InterPro" id="IPR001661">
    <property type="entry name" value="Glyco_hydro_37"/>
</dbReference>
<reference evidence="5 6" key="1">
    <citation type="journal article" date="2024" name="Nat. Commun.">
        <title>Phylogenomics reveals the evolutionary origins of lichenization in chlorophyte algae.</title>
        <authorList>
            <person name="Puginier C."/>
            <person name="Libourel C."/>
            <person name="Otte J."/>
            <person name="Skaloud P."/>
            <person name="Haon M."/>
            <person name="Grisel S."/>
            <person name="Petersen M."/>
            <person name="Berrin J.G."/>
            <person name="Delaux P.M."/>
            <person name="Dal Grande F."/>
            <person name="Keller J."/>
        </authorList>
    </citation>
    <scope>NUCLEOTIDE SEQUENCE [LARGE SCALE GENOMIC DNA]</scope>
    <source>
        <strain evidence="5 6">SAG 2523</strain>
    </source>
</reference>
<gene>
    <name evidence="5" type="ORF">WJX84_007061</name>
</gene>
<dbReference type="PROSITE" id="PS00928">
    <property type="entry name" value="TREHALASE_2"/>
    <property type="match status" value="1"/>
</dbReference>
<keyword evidence="2 4" id="KW-0378">Hydrolase</keyword>
<comment type="catalytic activity">
    <reaction evidence="4">
        <text>alpha,alpha-trehalose + H2O = alpha-D-glucose + beta-D-glucose</text>
        <dbReference type="Rhea" id="RHEA:32675"/>
        <dbReference type="ChEBI" id="CHEBI:15377"/>
        <dbReference type="ChEBI" id="CHEBI:15903"/>
        <dbReference type="ChEBI" id="CHEBI:16551"/>
        <dbReference type="ChEBI" id="CHEBI:17925"/>
        <dbReference type="EC" id="3.2.1.28"/>
    </reaction>
</comment>